<dbReference type="Pfam" id="PF19669">
    <property type="entry name" value="DUF6172"/>
    <property type="match status" value="1"/>
</dbReference>
<protein>
    <submittedName>
        <fullName evidence="2">Uncharacterized protein</fullName>
    </submittedName>
</protein>
<keyword evidence="3" id="KW-1185">Reference proteome</keyword>
<dbReference type="RefSeq" id="WP_241525027.1">
    <property type="nucleotide sequence ID" value="NZ_QXNC01000043.1"/>
</dbReference>
<comment type="caution">
    <text evidence="2">The sequence shown here is derived from an EMBL/GenBank/DDBJ whole genome shotgun (WGS) entry which is preliminary data.</text>
</comment>
<feature type="region of interest" description="Disordered" evidence="1">
    <location>
        <begin position="91"/>
        <end position="113"/>
    </location>
</feature>
<dbReference type="Proteomes" id="UP000295182">
    <property type="component" value="Unassembled WGS sequence"/>
</dbReference>
<name>A0A4R2MVA1_9BURK</name>
<evidence type="ECO:0000313" key="3">
    <source>
        <dbReference type="Proteomes" id="UP000295182"/>
    </source>
</evidence>
<dbReference type="EMBL" id="SLXH01000039">
    <property type="protein sequence ID" value="TCP12191.1"/>
    <property type="molecule type" value="Genomic_DNA"/>
</dbReference>
<dbReference type="AlphaFoldDB" id="A0A4R2MVA1"/>
<proteinExistence type="predicted"/>
<sequence length="113" mass="12577">MRKTFPLHIEGKHPDRLLDATKHDIRKYLKRERSRALPEGADYWDFDCLLGLTKEEAVPVRVGELIAQVDALAKAGAAQFYVQILACPGQRKTPPPKDGEVIEPPTAAPYVGD</sequence>
<reference evidence="2 3" key="1">
    <citation type="submission" date="2019-03" db="EMBL/GenBank/DDBJ databases">
        <title>Genomic Encyclopedia of Type Strains, Phase IV (KMG-IV): sequencing the most valuable type-strain genomes for metagenomic binning, comparative biology and taxonomic classification.</title>
        <authorList>
            <person name="Goeker M."/>
        </authorList>
    </citation>
    <scope>NUCLEOTIDE SEQUENCE [LARGE SCALE GENOMIC DNA]</scope>
    <source>
        <strain evidence="2 3">DSM 1837</strain>
    </source>
</reference>
<evidence type="ECO:0000313" key="2">
    <source>
        <dbReference type="EMBL" id="TCP12191.1"/>
    </source>
</evidence>
<dbReference type="InterPro" id="IPR046170">
    <property type="entry name" value="DUF6172"/>
</dbReference>
<organism evidence="2 3">
    <name type="scientific">Simplicispira metamorpha</name>
    <dbReference type="NCBI Taxonomy" id="80881"/>
    <lineage>
        <taxon>Bacteria</taxon>
        <taxon>Pseudomonadati</taxon>
        <taxon>Pseudomonadota</taxon>
        <taxon>Betaproteobacteria</taxon>
        <taxon>Burkholderiales</taxon>
        <taxon>Comamonadaceae</taxon>
        <taxon>Simplicispira</taxon>
    </lineage>
</organism>
<gene>
    <name evidence="2" type="ORF">EV674_13926</name>
</gene>
<accession>A0A4R2MVA1</accession>
<evidence type="ECO:0000256" key="1">
    <source>
        <dbReference type="SAM" id="MobiDB-lite"/>
    </source>
</evidence>